<evidence type="ECO:0000256" key="3">
    <source>
        <dbReference type="ARBA" id="ARBA00022840"/>
    </source>
</evidence>
<dbReference type="Pfam" id="PF08245">
    <property type="entry name" value="Mur_ligase_M"/>
    <property type="match status" value="1"/>
</dbReference>
<proteinExistence type="predicted"/>
<dbReference type="EMBL" id="UINC01019918">
    <property type="protein sequence ID" value="SVA84151.1"/>
    <property type="molecule type" value="Genomic_DNA"/>
</dbReference>
<evidence type="ECO:0000259" key="5">
    <source>
        <dbReference type="Pfam" id="PF08245"/>
    </source>
</evidence>
<dbReference type="PANTHER" id="PTHR43024">
    <property type="entry name" value="UDP-N-ACETYLMURAMOYL-TRIPEPTIDE--D-ALANYL-D-ALANINE LIGASE"/>
    <property type="match status" value="1"/>
</dbReference>
<evidence type="ECO:0000313" key="6">
    <source>
        <dbReference type="EMBL" id="SVA84151.1"/>
    </source>
</evidence>
<name>A0A381Z5D3_9ZZZZ</name>
<keyword evidence="2" id="KW-0547">Nucleotide-binding</keyword>
<dbReference type="Pfam" id="PF01225">
    <property type="entry name" value="Mur_ligase"/>
    <property type="match status" value="1"/>
</dbReference>
<dbReference type="GO" id="GO:0005524">
    <property type="term" value="F:ATP binding"/>
    <property type="evidence" value="ECO:0007669"/>
    <property type="project" value="UniProtKB-KW"/>
</dbReference>
<dbReference type="SUPFAM" id="SSF53623">
    <property type="entry name" value="MurD-like peptide ligases, catalytic domain"/>
    <property type="match status" value="1"/>
</dbReference>
<evidence type="ECO:0000259" key="4">
    <source>
        <dbReference type="Pfam" id="PF01225"/>
    </source>
</evidence>
<dbReference type="InterPro" id="IPR035911">
    <property type="entry name" value="MurE/MurF_N"/>
</dbReference>
<feature type="domain" description="Mur ligase N-terminal catalytic" evidence="4">
    <location>
        <begin position="18"/>
        <end position="93"/>
    </location>
</feature>
<feature type="domain" description="Mur ligase central" evidence="5">
    <location>
        <begin position="103"/>
        <end position="292"/>
    </location>
</feature>
<dbReference type="InterPro" id="IPR013221">
    <property type="entry name" value="Mur_ligase_cen"/>
</dbReference>
<feature type="non-terminal residue" evidence="6">
    <location>
        <position position="1"/>
    </location>
</feature>
<accession>A0A381Z5D3</accession>
<dbReference type="InterPro" id="IPR051046">
    <property type="entry name" value="MurCDEF_CellWall_CoF430Synth"/>
</dbReference>
<organism evidence="6">
    <name type="scientific">marine metagenome</name>
    <dbReference type="NCBI Taxonomy" id="408172"/>
    <lineage>
        <taxon>unclassified sequences</taxon>
        <taxon>metagenomes</taxon>
        <taxon>ecological metagenomes</taxon>
    </lineage>
</organism>
<dbReference type="GO" id="GO:0016881">
    <property type="term" value="F:acid-amino acid ligase activity"/>
    <property type="evidence" value="ECO:0007669"/>
    <property type="project" value="InterPro"/>
</dbReference>
<gene>
    <name evidence="6" type="ORF">METZ01_LOCUS137005</name>
</gene>
<protein>
    <recommendedName>
        <fullName evidence="7">Mur ligase central domain-containing protein</fullName>
    </recommendedName>
</protein>
<dbReference type="PANTHER" id="PTHR43024:SF1">
    <property type="entry name" value="UDP-N-ACETYLMURAMOYL-TRIPEPTIDE--D-ALANYL-D-ALANINE LIGASE"/>
    <property type="match status" value="1"/>
</dbReference>
<dbReference type="InterPro" id="IPR036565">
    <property type="entry name" value="Mur-like_cat_sf"/>
</dbReference>
<dbReference type="InterPro" id="IPR000713">
    <property type="entry name" value="Mur_ligase_N"/>
</dbReference>
<reference evidence="6" key="1">
    <citation type="submission" date="2018-05" db="EMBL/GenBank/DDBJ databases">
        <authorList>
            <person name="Lanie J.A."/>
            <person name="Ng W.-L."/>
            <person name="Kazmierczak K.M."/>
            <person name="Andrzejewski T.M."/>
            <person name="Davidsen T.M."/>
            <person name="Wayne K.J."/>
            <person name="Tettelin H."/>
            <person name="Glass J.I."/>
            <person name="Rusch D."/>
            <person name="Podicherti R."/>
            <person name="Tsui H.-C.T."/>
            <person name="Winkler M.E."/>
        </authorList>
    </citation>
    <scope>NUCLEOTIDE SEQUENCE</scope>
</reference>
<dbReference type="AlphaFoldDB" id="A0A381Z5D3"/>
<keyword evidence="3" id="KW-0067">ATP-binding</keyword>
<feature type="non-terminal residue" evidence="6">
    <location>
        <position position="313"/>
    </location>
</feature>
<dbReference type="Gene3D" id="3.40.1390.10">
    <property type="entry name" value="MurE/MurF, N-terminal domain"/>
    <property type="match status" value="1"/>
</dbReference>
<evidence type="ECO:0008006" key="7">
    <source>
        <dbReference type="Google" id="ProtNLM"/>
    </source>
</evidence>
<evidence type="ECO:0000256" key="1">
    <source>
        <dbReference type="ARBA" id="ARBA00022598"/>
    </source>
</evidence>
<dbReference type="SUPFAM" id="SSF63418">
    <property type="entry name" value="MurE/MurF N-terminal domain"/>
    <property type="match status" value="1"/>
</dbReference>
<evidence type="ECO:0000256" key="2">
    <source>
        <dbReference type="ARBA" id="ARBA00022741"/>
    </source>
</evidence>
<sequence length="313" mass="33595">VAQSCNGQLVSGERSASVHRVCTDSRLAKPGDLFFAIRGDRFDGHDYLTDALGQGAEAAVVSRSRLGQAESAGPMIKVDETRCALGQLAARYRQDFELPVVAIGGSNGKTSTKEILATVLRQRVETLSSKASFNNDVGVPLTLLRLREAHEVAVLEVGSNHPGELQPLLQLIQPRYGVLTSIGREHLEFFGNLEGVIEEEGALAEALPPEGCLFVNGDIEGLGSIRQRCCATVVTVGEGEACDWRITDIRSDDEEGTTFEIISPKGDWDGAYCVNLLGRQNAHNAALAIALAAELGLSREELDQGLQRCRPAS</sequence>
<keyword evidence="1" id="KW-0436">Ligase</keyword>
<dbReference type="Gene3D" id="3.40.1190.10">
    <property type="entry name" value="Mur-like, catalytic domain"/>
    <property type="match status" value="1"/>
</dbReference>